<dbReference type="Proteomes" id="UP000225706">
    <property type="component" value="Unassembled WGS sequence"/>
</dbReference>
<dbReference type="AlphaFoldDB" id="A0A2B4RXR2"/>
<proteinExistence type="predicted"/>
<dbReference type="InterPro" id="IPR000477">
    <property type="entry name" value="RT_dom"/>
</dbReference>
<keyword evidence="3" id="KW-1185">Reference proteome</keyword>
<name>A0A2B4RXR2_STYPI</name>
<dbReference type="OrthoDB" id="5987713at2759"/>
<dbReference type="SUPFAM" id="SSF56672">
    <property type="entry name" value="DNA/RNA polymerases"/>
    <property type="match status" value="1"/>
</dbReference>
<evidence type="ECO:0000313" key="2">
    <source>
        <dbReference type="EMBL" id="PFX21032.1"/>
    </source>
</evidence>
<reference evidence="3" key="1">
    <citation type="journal article" date="2017" name="bioRxiv">
        <title>Comparative analysis of the genomes of Stylophora pistillata and Acropora digitifera provides evidence for extensive differences between species of corals.</title>
        <authorList>
            <person name="Voolstra C.R."/>
            <person name="Li Y."/>
            <person name="Liew Y.J."/>
            <person name="Baumgarten S."/>
            <person name="Zoccola D."/>
            <person name="Flot J.-F."/>
            <person name="Tambutte S."/>
            <person name="Allemand D."/>
            <person name="Aranda M."/>
        </authorList>
    </citation>
    <scope>NUCLEOTIDE SEQUENCE [LARGE SCALE GENOMIC DNA]</scope>
</reference>
<keyword evidence="2" id="KW-0695">RNA-directed DNA polymerase</keyword>
<sequence>MLLNRLKLNKDKTELLVISSRNLARPALSLIHVCDERVLASSRASNIGVLFDESLNMAPQVTAICKSAFYHLRKMSIIPENATLRYIYGIFKSLKTEERIIVKDQWEVAEQLVNYFTTAAVSIVGDNAICITEENHDNHGSVEALREAYLGTHFEFNRVSKAQVQKALENINPIKSCGWDPGAPPKLLKNVACGIVPSLMTLYNSCIELGRWHCAWKMGEWTPVFKKGDRQLAKNYRPITSLVTVNKTFEHMLSKQITGHYDPTLYQRMTAYRRHHSCQTTLLRLVEDWKSAVDRKELVYILSTDLSKAFDSLSHSLIVKKLEAYGIGQNSLNLLRSYFDNRLNRVKIKGVTSDWKRMVLGCPQGSSFGPLLWNLFQNDMSFHINNANLSMYADDHQMYVTGKKHDVVAQSIKIHGEKALSCVLN</sequence>
<dbReference type="InterPro" id="IPR043502">
    <property type="entry name" value="DNA/RNA_pol_sf"/>
</dbReference>
<dbReference type="GO" id="GO:0003964">
    <property type="term" value="F:RNA-directed DNA polymerase activity"/>
    <property type="evidence" value="ECO:0007669"/>
    <property type="project" value="UniProtKB-KW"/>
</dbReference>
<evidence type="ECO:0000313" key="3">
    <source>
        <dbReference type="Proteomes" id="UP000225706"/>
    </source>
</evidence>
<comment type="caution">
    <text evidence="2">The sequence shown here is derived from an EMBL/GenBank/DDBJ whole genome shotgun (WGS) entry which is preliminary data.</text>
</comment>
<dbReference type="PANTHER" id="PTHR33332">
    <property type="entry name" value="REVERSE TRANSCRIPTASE DOMAIN-CONTAINING PROTEIN"/>
    <property type="match status" value="1"/>
</dbReference>
<gene>
    <name evidence="2" type="ORF">AWC38_SpisGene14490</name>
</gene>
<keyword evidence="2" id="KW-0548">Nucleotidyltransferase</keyword>
<evidence type="ECO:0000259" key="1">
    <source>
        <dbReference type="PROSITE" id="PS50878"/>
    </source>
</evidence>
<protein>
    <submittedName>
        <fullName evidence="2">Putative RNA-directed DNA polymerase from transposon X-element</fullName>
    </submittedName>
</protein>
<organism evidence="2 3">
    <name type="scientific">Stylophora pistillata</name>
    <name type="common">Smooth cauliflower coral</name>
    <dbReference type="NCBI Taxonomy" id="50429"/>
    <lineage>
        <taxon>Eukaryota</taxon>
        <taxon>Metazoa</taxon>
        <taxon>Cnidaria</taxon>
        <taxon>Anthozoa</taxon>
        <taxon>Hexacorallia</taxon>
        <taxon>Scleractinia</taxon>
        <taxon>Astrocoeniina</taxon>
        <taxon>Pocilloporidae</taxon>
        <taxon>Stylophora</taxon>
    </lineage>
</organism>
<dbReference type="Pfam" id="PF00078">
    <property type="entry name" value="RVT_1"/>
    <property type="match status" value="1"/>
</dbReference>
<dbReference type="PROSITE" id="PS50878">
    <property type="entry name" value="RT_POL"/>
    <property type="match status" value="1"/>
</dbReference>
<feature type="domain" description="Reverse transcriptase" evidence="1">
    <location>
        <begin position="205"/>
        <end position="425"/>
    </location>
</feature>
<dbReference type="CDD" id="cd01650">
    <property type="entry name" value="RT_nLTR_like"/>
    <property type="match status" value="1"/>
</dbReference>
<accession>A0A2B4RXR2</accession>
<keyword evidence="2" id="KW-0808">Transferase</keyword>
<dbReference type="EMBL" id="LSMT01000294">
    <property type="protein sequence ID" value="PFX21032.1"/>
    <property type="molecule type" value="Genomic_DNA"/>
</dbReference>